<dbReference type="Proteomes" id="UP000320475">
    <property type="component" value="Unassembled WGS sequence"/>
</dbReference>
<proteinExistence type="predicted"/>
<gene>
    <name evidence="2" type="ORF">SeLEV6574_g06774</name>
</gene>
<evidence type="ECO:0000256" key="1">
    <source>
        <dbReference type="SAM" id="Coils"/>
    </source>
</evidence>
<dbReference type="Pfam" id="PF03357">
    <property type="entry name" value="Snf7"/>
    <property type="match status" value="1"/>
</dbReference>
<dbReference type="InterPro" id="IPR005024">
    <property type="entry name" value="Snf7_fam"/>
</dbReference>
<dbReference type="GO" id="GO:0007034">
    <property type="term" value="P:vacuolar transport"/>
    <property type="evidence" value="ECO:0007669"/>
    <property type="project" value="InterPro"/>
</dbReference>
<evidence type="ECO:0000313" key="3">
    <source>
        <dbReference type="Proteomes" id="UP000320475"/>
    </source>
</evidence>
<sequence>MSLSGWSFHWDVAMEGECNELAKAGCGALCRMRDDVKDTVRGGGGCFHVYSLYIVIDAMIDTVPFPTATVGSTSEISDQPSDQDKAAMESVTNFFSPPTPREIARQQQRDLRGVTRDLERDRQQLEKQEKQLEADIKKAAKSGNTALCKTLAKQLIRIRTQKQKSHSMSAQVSGISHRATAMASQSAMSNAIKGSTAAMKAGNKQVDLQKMQSAMMQFQQESMKMDMKEDIMNDTVDGLDEDDDEEESENVMNQVLDEIGISVGQAMPNAHKGKLPSTHVTLDEDDELLKRMTQLRNP</sequence>
<comment type="caution">
    <text evidence="2">The sequence shown here is derived from an EMBL/GenBank/DDBJ whole genome shotgun (WGS) entry which is preliminary data.</text>
</comment>
<dbReference type="EMBL" id="QEAM01000411">
    <property type="protein sequence ID" value="TPX40128.1"/>
    <property type="molecule type" value="Genomic_DNA"/>
</dbReference>
<dbReference type="OrthoDB" id="10252926at2759"/>
<organism evidence="2 3">
    <name type="scientific">Synchytrium endobioticum</name>
    <dbReference type="NCBI Taxonomy" id="286115"/>
    <lineage>
        <taxon>Eukaryota</taxon>
        <taxon>Fungi</taxon>
        <taxon>Fungi incertae sedis</taxon>
        <taxon>Chytridiomycota</taxon>
        <taxon>Chytridiomycota incertae sedis</taxon>
        <taxon>Chytridiomycetes</taxon>
        <taxon>Synchytriales</taxon>
        <taxon>Synchytriaceae</taxon>
        <taxon>Synchytrium</taxon>
    </lineage>
</organism>
<evidence type="ECO:0000313" key="2">
    <source>
        <dbReference type="EMBL" id="TPX40128.1"/>
    </source>
</evidence>
<feature type="coiled-coil region" evidence="1">
    <location>
        <begin position="104"/>
        <end position="142"/>
    </location>
</feature>
<dbReference type="AlphaFoldDB" id="A0A507CKB6"/>
<keyword evidence="1" id="KW-0175">Coiled coil</keyword>
<reference evidence="2 3" key="1">
    <citation type="journal article" date="2019" name="Sci. Rep.">
        <title>Comparative genomics of chytrid fungi reveal insights into the obligate biotrophic and pathogenic lifestyle of Synchytrium endobioticum.</title>
        <authorList>
            <person name="van de Vossenberg B.T.L.H."/>
            <person name="Warris S."/>
            <person name="Nguyen H.D.T."/>
            <person name="van Gent-Pelzer M.P.E."/>
            <person name="Joly D.L."/>
            <person name="van de Geest H.C."/>
            <person name="Bonants P.J.M."/>
            <person name="Smith D.S."/>
            <person name="Levesque C.A."/>
            <person name="van der Lee T.A.J."/>
        </authorList>
    </citation>
    <scope>NUCLEOTIDE SEQUENCE [LARGE SCALE GENOMIC DNA]</scope>
    <source>
        <strain evidence="2 3">LEV6574</strain>
    </source>
</reference>
<dbReference type="VEuPathDB" id="FungiDB:SeMB42_g04424"/>
<dbReference type="Gene3D" id="6.10.140.1230">
    <property type="match status" value="1"/>
</dbReference>
<protein>
    <submittedName>
        <fullName evidence="2">Uncharacterized protein</fullName>
    </submittedName>
</protein>
<accession>A0A507CKB6</accession>
<name>A0A507CKB6_9FUNG</name>
<dbReference type="PANTHER" id="PTHR10476">
    <property type="entry name" value="CHARGED MULTIVESICULAR BODY PROTEIN"/>
    <property type="match status" value="1"/>
</dbReference>